<dbReference type="CTD" id="31080"/>
<keyword evidence="6" id="KW-1015">Disulfide bond</keyword>
<name>A0A6J1TIT6_FRAOC</name>
<evidence type="ECO:0000256" key="4">
    <source>
        <dbReference type="ARBA" id="ARBA00022989"/>
    </source>
</evidence>
<evidence type="ECO:0000313" key="9">
    <source>
        <dbReference type="RefSeq" id="XP_026290741.1"/>
    </source>
</evidence>
<protein>
    <recommendedName>
        <fullName evidence="7">Tetraspanin</fullName>
    </recommendedName>
</protein>
<dbReference type="AlphaFoldDB" id="A0A6J1TIT6"/>
<sequence>MAPKAVFAARRDEERIDRIISCIKYTLFCINIVGFMVGAALFAMCIWMRKDPGMEDWVTRLDLWEFYSGMYVLLTASILVLLTTFVGCCSALTENRQALLLFAAAQGLCFLMGLAGTAVLLDYSTYNSHIQPILRRVFRQLIMNSQYEDVSYVLNQVQESVSCCGADGPGDYLQLRKPLPSECRDTVTGNAFFYGCVEELTWFLEERAAWVAGIAMTLCFSHVVNAVLALLLVKALRQEEKRG</sequence>
<dbReference type="InterPro" id="IPR000301">
    <property type="entry name" value="Tetraspanin_animals"/>
</dbReference>
<organism evidence="8 9">
    <name type="scientific">Frankliniella occidentalis</name>
    <name type="common">Western flower thrips</name>
    <name type="synonym">Euthrips occidentalis</name>
    <dbReference type="NCBI Taxonomy" id="133901"/>
    <lineage>
        <taxon>Eukaryota</taxon>
        <taxon>Metazoa</taxon>
        <taxon>Ecdysozoa</taxon>
        <taxon>Arthropoda</taxon>
        <taxon>Hexapoda</taxon>
        <taxon>Insecta</taxon>
        <taxon>Pterygota</taxon>
        <taxon>Neoptera</taxon>
        <taxon>Paraneoptera</taxon>
        <taxon>Thysanoptera</taxon>
        <taxon>Terebrantia</taxon>
        <taxon>Thripoidea</taxon>
        <taxon>Thripidae</taxon>
        <taxon>Frankliniella</taxon>
    </lineage>
</organism>
<feature type="transmembrane region" description="Helical" evidence="7">
    <location>
        <begin position="208"/>
        <end position="233"/>
    </location>
</feature>
<evidence type="ECO:0000256" key="5">
    <source>
        <dbReference type="ARBA" id="ARBA00023136"/>
    </source>
</evidence>
<keyword evidence="3 7" id="KW-0812">Transmembrane</keyword>
<feature type="disulfide bond" evidence="6">
    <location>
        <begin position="164"/>
        <end position="183"/>
    </location>
</feature>
<evidence type="ECO:0000256" key="3">
    <source>
        <dbReference type="ARBA" id="ARBA00022692"/>
    </source>
</evidence>
<dbReference type="Proteomes" id="UP000504606">
    <property type="component" value="Unplaced"/>
</dbReference>
<feature type="disulfide bond" evidence="6">
    <location>
        <begin position="163"/>
        <end position="196"/>
    </location>
</feature>
<evidence type="ECO:0000256" key="2">
    <source>
        <dbReference type="ARBA" id="ARBA00006840"/>
    </source>
</evidence>
<dbReference type="SUPFAM" id="SSF48652">
    <property type="entry name" value="Tetraspanin"/>
    <property type="match status" value="1"/>
</dbReference>
<dbReference type="KEGG" id="foc:113215341"/>
<dbReference type="GeneID" id="113215341"/>
<gene>
    <name evidence="9" type="primary">LOC113215341</name>
</gene>
<evidence type="ECO:0000256" key="1">
    <source>
        <dbReference type="ARBA" id="ARBA00004141"/>
    </source>
</evidence>
<proteinExistence type="inferred from homology"/>
<dbReference type="RefSeq" id="XP_026290741.1">
    <property type="nucleotide sequence ID" value="XM_026434956.2"/>
</dbReference>
<dbReference type="GO" id="GO:0005886">
    <property type="term" value="C:plasma membrane"/>
    <property type="evidence" value="ECO:0007669"/>
    <property type="project" value="TreeGrafter"/>
</dbReference>
<dbReference type="InterPro" id="IPR008952">
    <property type="entry name" value="Tetraspanin_EC2_sf"/>
</dbReference>
<dbReference type="PRINTS" id="PR00259">
    <property type="entry name" value="TMFOUR"/>
</dbReference>
<dbReference type="InterPro" id="IPR018499">
    <property type="entry name" value="Tetraspanin/Peripherin"/>
</dbReference>
<reference evidence="9" key="1">
    <citation type="submission" date="2025-08" db="UniProtKB">
        <authorList>
            <consortium name="RefSeq"/>
        </authorList>
    </citation>
    <scope>IDENTIFICATION</scope>
    <source>
        <tissue evidence="9">Whole organism</tissue>
    </source>
</reference>
<feature type="transmembrane region" description="Helical" evidence="7">
    <location>
        <begin position="69"/>
        <end position="92"/>
    </location>
</feature>
<comment type="similarity">
    <text evidence="2 7">Belongs to the tetraspanin (TM4SF) family.</text>
</comment>
<accession>A0A6J1TIT6</accession>
<evidence type="ECO:0000256" key="7">
    <source>
        <dbReference type="RuleBase" id="RU361218"/>
    </source>
</evidence>
<keyword evidence="5 7" id="KW-0472">Membrane</keyword>
<evidence type="ECO:0000256" key="6">
    <source>
        <dbReference type="PIRSR" id="PIRSR002419-1"/>
    </source>
</evidence>
<comment type="subcellular location">
    <subcellularLocation>
        <location evidence="1 7">Membrane</location>
        <topology evidence="1 7">Multi-pass membrane protein</topology>
    </subcellularLocation>
</comment>
<dbReference type="PIRSF" id="PIRSF002419">
    <property type="entry name" value="Tetraspanin"/>
    <property type="match status" value="1"/>
</dbReference>
<feature type="transmembrane region" description="Helical" evidence="7">
    <location>
        <begin position="99"/>
        <end position="121"/>
    </location>
</feature>
<dbReference type="PANTHER" id="PTHR19282">
    <property type="entry name" value="TETRASPANIN"/>
    <property type="match status" value="1"/>
</dbReference>
<feature type="transmembrane region" description="Helical" evidence="7">
    <location>
        <begin position="25"/>
        <end position="49"/>
    </location>
</feature>
<keyword evidence="4 7" id="KW-1133">Transmembrane helix</keyword>
<dbReference type="Pfam" id="PF00335">
    <property type="entry name" value="Tetraspanin"/>
    <property type="match status" value="1"/>
</dbReference>
<dbReference type="Gene3D" id="1.10.1450.10">
    <property type="entry name" value="Tetraspanin"/>
    <property type="match status" value="1"/>
</dbReference>
<dbReference type="PANTHER" id="PTHR19282:SF555">
    <property type="entry name" value="TETRASPANIN-2A"/>
    <property type="match status" value="1"/>
</dbReference>
<keyword evidence="8" id="KW-1185">Reference proteome</keyword>
<evidence type="ECO:0000313" key="8">
    <source>
        <dbReference type="Proteomes" id="UP000504606"/>
    </source>
</evidence>
<dbReference type="CDD" id="cd03127">
    <property type="entry name" value="tetraspanin_LEL"/>
    <property type="match status" value="1"/>
</dbReference>